<reference evidence="7 8" key="1">
    <citation type="journal article" date="2016" name="Nat. Commun.">
        <title>Ectomycorrhizal ecology is imprinted in the genome of the dominant symbiotic fungus Cenococcum geophilum.</title>
        <authorList>
            <consortium name="DOE Joint Genome Institute"/>
            <person name="Peter M."/>
            <person name="Kohler A."/>
            <person name="Ohm R.A."/>
            <person name="Kuo A."/>
            <person name="Krutzmann J."/>
            <person name="Morin E."/>
            <person name="Arend M."/>
            <person name="Barry K.W."/>
            <person name="Binder M."/>
            <person name="Choi C."/>
            <person name="Clum A."/>
            <person name="Copeland A."/>
            <person name="Grisel N."/>
            <person name="Haridas S."/>
            <person name="Kipfer T."/>
            <person name="LaButti K."/>
            <person name="Lindquist E."/>
            <person name="Lipzen A."/>
            <person name="Maire R."/>
            <person name="Meier B."/>
            <person name="Mihaltcheva S."/>
            <person name="Molinier V."/>
            <person name="Murat C."/>
            <person name="Poggeler S."/>
            <person name="Quandt C.A."/>
            <person name="Sperisen C."/>
            <person name="Tritt A."/>
            <person name="Tisserant E."/>
            <person name="Crous P.W."/>
            <person name="Henrissat B."/>
            <person name="Nehls U."/>
            <person name="Egli S."/>
            <person name="Spatafora J.W."/>
            <person name="Grigoriev I.V."/>
            <person name="Martin F.M."/>
        </authorList>
    </citation>
    <scope>NUCLEOTIDE SEQUENCE [LARGE SCALE GENOMIC DNA]</scope>
    <source>
        <strain evidence="7 8">CBS 207.34</strain>
    </source>
</reference>
<keyword evidence="6" id="KW-0539">Nucleus</keyword>
<evidence type="ECO:0000256" key="3">
    <source>
        <dbReference type="ARBA" id="ARBA00023015"/>
    </source>
</evidence>
<proteinExistence type="predicted"/>
<dbReference type="InterPro" id="IPR021858">
    <property type="entry name" value="Fun_TF"/>
</dbReference>
<name>A0A8E2ET75_9PEZI</name>
<dbReference type="PANTHER" id="PTHR36206:SF16">
    <property type="entry name" value="TRANSCRIPTION FACTOR DOMAIN-CONTAINING PROTEIN-RELATED"/>
    <property type="match status" value="1"/>
</dbReference>
<evidence type="ECO:0000313" key="8">
    <source>
        <dbReference type="Proteomes" id="UP000250140"/>
    </source>
</evidence>
<keyword evidence="1" id="KW-0479">Metal-binding</keyword>
<sequence length="503" mass="57307">MFELFRSKAIPELASIRSTGFWHNVVLPACYSEPAILHASIALACEFGLCAEPKSSSQADDNESVRLDAVVEYNKAIYYLKEHITKQSNARSSRAILITCVLFITLELFTGRLQKATIHLDQGRKLLLQSYIAQSNGSTTDAPENETKALVFASNPESVEDELVNIFAHLDIQSTYFGSNRPQLKLATHSSITSSGKSNCPKSPTSLVVPSSFHSIHEANQHLVIIMNESLTFVGHSFDAARHTLQNQLSNFHRQYLYTHLQDWRQAYERLCLEAKPQQRSDRMWKEQSALMLIQHAWLSVIVPSSYLEIEETEYDSYLRHFTTIVDLVSSISLQRDEEKTGSDHNHFTFELGVVPPLWWTVMKCREPSIRRKALSLLSQVGREGLWDPVLMHYLGREIILLEEEVEAEGMRLASSYFSLNDECIDEKEDLSTLIPLHRRISAATVSFNDKDPATFQMAFLRKQWDCDGVSTSFEQIVRDGYFEGRQRQSQRLSKGAFNSENK</sequence>
<dbReference type="EMBL" id="KV750514">
    <property type="protein sequence ID" value="OCL04419.1"/>
    <property type="molecule type" value="Genomic_DNA"/>
</dbReference>
<gene>
    <name evidence="7" type="ORF">AOQ84DRAFT_225993</name>
</gene>
<protein>
    <submittedName>
        <fullName evidence="7">Uncharacterized protein</fullName>
    </submittedName>
</protein>
<dbReference type="OrthoDB" id="3598904at2759"/>
<keyword evidence="5" id="KW-0804">Transcription</keyword>
<dbReference type="GO" id="GO:0046872">
    <property type="term" value="F:metal ion binding"/>
    <property type="evidence" value="ECO:0007669"/>
    <property type="project" value="UniProtKB-KW"/>
</dbReference>
<evidence type="ECO:0000313" key="7">
    <source>
        <dbReference type="EMBL" id="OCL04419.1"/>
    </source>
</evidence>
<keyword evidence="3" id="KW-0805">Transcription regulation</keyword>
<dbReference type="Proteomes" id="UP000250140">
    <property type="component" value="Unassembled WGS sequence"/>
</dbReference>
<dbReference type="GO" id="GO:0003677">
    <property type="term" value="F:DNA binding"/>
    <property type="evidence" value="ECO:0007669"/>
    <property type="project" value="UniProtKB-KW"/>
</dbReference>
<dbReference type="Pfam" id="PF11951">
    <property type="entry name" value="Fungal_trans_2"/>
    <property type="match status" value="1"/>
</dbReference>
<evidence type="ECO:0000256" key="2">
    <source>
        <dbReference type="ARBA" id="ARBA00022833"/>
    </source>
</evidence>
<dbReference type="AlphaFoldDB" id="A0A8E2ET75"/>
<keyword evidence="4" id="KW-0238">DNA-binding</keyword>
<dbReference type="InterPro" id="IPR052360">
    <property type="entry name" value="Transcr_Regulatory_Proteins"/>
</dbReference>
<evidence type="ECO:0000256" key="1">
    <source>
        <dbReference type="ARBA" id="ARBA00022723"/>
    </source>
</evidence>
<organism evidence="7 8">
    <name type="scientific">Glonium stellatum</name>
    <dbReference type="NCBI Taxonomy" id="574774"/>
    <lineage>
        <taxon>Eukaryota</taxon>
        <taxon>Fungi</taxon>
        <taxon>Dikarya</taxon>
        <taxon>Ascomycota</taxon>
        <taxon>Pezizomycotina</taxon>
        <taxon>Dothideomycetes</taxon>
        <taxon>Pleosporomycetidae</taxon>
        <taxon>Gloniales</taxon>
        <taxon>Gloniaceae</taxon>
        <taxon>Glonium</taxon>
    </lineage>
</organism>
<evidence type="ECO:0000256" key="5">
    <source>
        <dbReference type="ARBA" id="ARBA00023163"/>
    </source>
</evidence>
<keyword evidence="2" id="KW-0862">Zinc</keyword>
<keyword evidence="8" id="KW-1185">Reference proteome</keyword>
<evidence type="ECO:0000256" key="4">
    <source>
        <dbReference type="ARBA" id="ARBA00023125"/>
    </source>
</evidence>
<evidence type="ECO:0000256" key="6">
    <source>
        <dbReference type="ARBA" id="ARBA00023242"/>
    </source>
</evidence>
<dbReference type="PANTHER" id="PTHR36206">
    <property type="entry name" value="ASPERCRYPTIN BIOSYNTHESIS CLUSTER-SPECIFIC TRANSCRIPTION REGULATOR ATNN-RELATED"/>
    <property type="match status" value="1"/>
</dbReference>
<accession>A0A8E2ET75</accession>